<accession>A0A6J2UR49</accession>
<evidence type="ECO:0000259" key="2">
    <source>
        <dbReference type="PROSITE" id="PS50853"/>
    </source>
</evidence>
<dbReference type="InterPro" id="IPR003961">
    <property type="entry name" value="FN3_dom"/>
</dbReference>
<proteinExistence type="predicted"/>
<dbReference type="SMART" id="SM00060">
    <property type="entry name" value="FN3"/>
    <property type="match status" value="2"/>
</dbReference>
<protein>
    <submittedName>
        <fullName evidence="4">Fibronectin-like</fullName>
    </submittedName>
</protein>
<keyword evidence="1" id="KW-0677">Repeat</keyword>
<dbReference type="InterPro" id="IPR050991">
    <property type="entry name" value="ECM_Regulatory_Proteins"/>
</dbReference>
<dbReference type="Gene3D" id="2.60.40.10">
    <property type="entry name" value="Immunoglobulins"/>
    <property type="match status" value="2"/>
</dbReference>
<feature type="domain" description="Fibronectin type-III" evidence="2">
    <location>
        <begin position="47"/>
        <end position="139"/>
    </location>
</feature>
<dbReference type="CDD" id="cd00063">
    <property type="entry name" value="FN3"/>
    <property type="match status" value="2"/>
</dbReference>
<gene>
    <name evidence="4" type="primary">LOC115806376</name>
</gene>
<dbReference type="Proteomes" id="UP000504632">
    <property type="component" value="Chromosome 3"/>
</dbReference>
<reference evidence="4" key="1">
    <citation type="submission" date="2025-08" db="UniProtKB">
        <authorList>
            <consortium name="RefSeq"/>
        </authorList>
    </citation>
    <scope>IDENTIFICATION</scope>
</reference>
<name>A0A6J2UR49_CHACN</name>
<evidence type="ECO:0000256" key="1">
    <source>
        <dbReference type="ARBA" id="ARBA00022737"/>
    </source>
</evidence>
<dbReference type="InParanoid" id="A0A6J2UR49"/>
<evidence type="ECO:0000313" key="3">
    <source>
        <dbReference type="Proteomes" id="UP000504632"/>
    </source>
</evidence>
<sequence>MFFFLEAINCGTSNWRVTNQTINVQIQGLFTTATAVNIYDSSPVDGIPSNVDSVSVTDRTETALTLQWNTVNNNNEYNYNLTFNSGPEISITASEGSDIVTYTVSSLSPGTKYTFTLYTVFEGVRSSGFSNSTVTIPSNVDSVSVTDHTETALTLQWNTVNNNNEYSYNLTFNSGPEISITASEGSDIVTFTVSSLSPGTKYTFTLYTVFEGVRSSGHNICTVTSKCHDNVLHSTVFDISE</sequence>
<dbReference type="AlphaFoldDB" id="A0A6J2UR49"/>
<dbReference type="GeneID" id="115806376"/>
<evidence type="ECO:0000313" key="4">
    <source>
        <dbReference type="RefSeq" id="XP_030622910.1"/>
    </source>
</evidence>
<dbReference type="Pfam" id="PF00041">
    <property type="entry name" value="fn3"/>
    <property type="match status" value="2"/>
</dbReference>
<dbReference type="RefSeq" id="XP_030622910.1">
    <property type="nucleotide sequence ID" value="XM_030767050.1"/>
</dbReference>
<dbReference type="OrthoDB" id="7357196at2759"/>
<dbReference type="InterPro" id="IPR036116">
    <property type="entry name" value="FN3_sf"/>
</dbReference>
<dbReference type="PROSITE" id="PS50853">
    <property type="entry name" value="FN3"/>
    <property type="match status" value="2"/>
</dbReference>
<dbReference type="PANTHER" id="PTHR46708">
    <property type="entry name" value="TENASCIN"/>
    <property type="match status" value="1"/>
</dbReference>
<organism evidence="3 4">
    <name type="scientific">Chanos chanos</name>
    <name type="common">Milkfish</name>
    <name type="synonym">Mugil chanos</name>
    <dbReference type="NCBI Taxonomy" id="29144"/>
    <lineage>
        <taxon>Eukaryota</taxon>
        <taxon>Metazoa</taxon>
        <taxon>Chordata</taxon>
        <taxon>Craniata</taxon>
        <taxon>Vertebrata</taxon>
        <taxon>Euteleostomi</taxon>
        <taxon>Actinopterygii</taxon>
        <taxon>Neopterygii</taxon>
        <taxon>Teleostei</taxon>
        <taxon>Ostariophysi</taxon>
        <taxon>Gonorynchiformes</taxon>
        <taxon>Chanidae</taxon>
        <taxon>Chanos</taxon>
    </lineage>
</organism>
<dbReference type="PANTHER" id="PTHR46708:SF2">
    <property type="entry name" value="FIBRONECTIN TYPE-III DOMAIN-CONTAINING PROTEIN"/>
    <property type="match status" value="1"/>
</dbReference>
<dbReference type="InterPro" id="IPR013783">
    <property type="entry name" value="Ig-like_fold"/>
</dbReference>
<feature type="domain" description="Fibronectin type-III" evidence="2">
    <location>
        <begin position="140"/>
        <end position="230"/>
    </location>
</feature>
<keyword evidence="3" id="KW-1185">Reference proteome</keyword>
<dbReference type="SUPFAM" id="SSF49265">
    <property type="entry name" value="Fibronectin type III"/>
    <property type="match status" value="1"/>
</dbReference>